<feature type="region of interest" description="Disordered" evidence="1">
    <location>
        <begin position="1478"/>
        <end position="1552"/>
    </location>
</feature>
<feature type="region of interest" description="Disordered" evidence="1">
    <location>
        <begin position="1243"/>
        <end position="1266"/>
    </location>
</feature>
<organism evidence="3 4">
    <name type="scientific">Nocardia arthritidis</name>
    <dbReference type="NCBI Taxonomy" id="228602"/>
    <lineage>
        <taxon>Bacteria</taxon>
        <taxon>Bacillati</taxon>
        <taxon>Actinomycetota</taxon>
        <taxon>Actinomycetes</taxon>
        <taxon>Mycobacteriales</taxon>
        <taxon>Nocardiaceae</taxon>
        <taxon>Nocardia</taxon>
    </lineage>
</organism>
<feature type="compositionally biased region" description="Basic residues" evidence="1">
    <location>
        <begin position="1532"/>
        <end position="1552"/>
    </location>
</feature>
<evidence type="ECO:0000313" key="4">
    <source>
        <dbReference type="Proteomes" id="UP000503540"/>
    </source>
</evidence>
<evidence type="ECO:0000313" key="3">
    <source>
        <dbReference type="EMBL" id="QIS09881.1"/>
    </source>
</evidence>
<dbReference type="RefSeq" id="WP_167472932.1">
    <property type="nucleotide sequence ID" value="NZ_CP046172.1"/>
</dbReference>
<reference evidence="3 4" key="1">
    <citation type="journal article" date="2019" name="ACS Chem. Biol.">
        <title>Identification and Mobilization of a Cryptic Antibiotic Biosynthesis Gene Locus from a Human-Pathogenic Nocardia Isolate.</title>
        <authorList>
            <person name="Herisse M."/>
            <person name="Ishida K."/>
            <person name="Porter J.L."/>
            <person name="Howden B."/>
            <person name="Hertweck C."/>
            <person name="Stinear T.P."/>
            <person name="Pidot S.J."/>
        </authorList>
    </citation>
    <scope>NUCLEOTIDE SEQUENCE [LARGE SCALE GENOMIC DNA]</scope>
    <source>
        <strain evidence="3 4">AUSMDU00012717</strain>
    </source>
</reference>
<dbReference type="InterPro" id="IPR027417">
    <property type="entry name" value="P-loop_NTPase"/>
</dbReference>
<dbReference type="Pfam" id="PF13604">
    <property type="entry name" value="AAA_30"/>
    <property type="match status" value="1"/>
</dbReference>
<dbReference type="InterPro" id="IPR014862">
    <property type="entry name" value="TrwC"/>
</dbReference>
<proteinExistence type="predicted"/>
<dbReference type="Gene3D" id="3.40.50.300">
    <property type="entry name" value="P-loop containing nucleotide triphosphate hydrolases"/>
    <property type="match status" value="2"/>
</dbReference>
<evidence type="ECO:0000259" key="2">
    <source>
        <dbReference type="SMART" id="SM00382"/>
    </source>
</evidence>
<dbReference type="SUPFAM" id="SSF52540">
    <property type="entry name" value="P-loop containing nucleoside triphosphate hydrolases"/>
    <property type="match status" value="2"/>
</dbReference>
<name>A0A6G9Y9J1_9NOCA</name>
<sequence length="1552" mass="169569">MTLHRLHSGDGYEYLTQQVATGDRTRDRTRDLTDYYTAYGCPPGQWFGRGAAALGLSGEVTEQQMQLLFGEGMHPDANRIITEALADGKSIADAIADASLGTNFYQFSSSTPISELLDRMVVAFTEKNERRPTYDERMMLRTEATRTHLTAELGTDPSTEAIEDALAQEQVKSRKAVAGFDCVFTPQKSIAILWGLADDEVRRVIWECHEEAMRETLEWAEQRYAVTRRGHNGVRQIDANGFAVALFRHYDSRTGDPLPHTHATISTKVQGSDGKWSSLDARPLYGGAVALSCRYNAMIVGKLWRRLGLRFQERSRGRGKQPVLEIVGISDAMIEFFSQRRTAIIARTEQLLAAYRRAHGHNPDKRAQAKLAQQATLETRDAKAEPHSLRDMMAGWDRRVRGFLGDGRDARRFVTDLLEQHRLNEHPATFDARRVAIAAGVAVGGASVVARSDDTHLAAAIERAVDECIALRIGDRAPAIAQVRELLLSRDDDELLADIDDAFTATQRRTYDPKRIAEEVTATIARRRATWTEANIYSAADERVGLCDFDSDIAQRAAVEEIVQTVRDGHSIQLTVDPDPVPAAIARRNGESEFTVTGAIRYTSEEVLAAERRLLDAANTATEYYLSHAAVDEAIAEVERSQPRRRRRLNAAQRAIAHHLCTSGMALTAAIGPAGSGKTTAMKVVSRAWQASGRSVLALGPSKNAARELGNSIGVRGSTVARILTLAKYRLPTGITPGAMLLVDEAAMAATHDLDQLQRLAHQHGAVVRWVGDPHQLSAVESGGALRLVAADTRAPTLMTIVRFKSAAEAAATLAVRAGDTEAAWEFYSDAGRVTSGMVDELRERILTDHLADIAAGKSSLMLAATLDDVAALNLAAQAAHTMSGRVDITRGSVRMSDSAAGYVGDVVVTRLNDNRLRITGGKRRGSGIDNGDLWRIRKVHGDGSITVLGVNHRGSVRLTADYTAANVELGYASTVHRSQGSTVDRCRLLINATLGRALAYVGLTRGAESNHIYQAIDALDPTCEQQPEDPITGQQMFAKVLAREDDNLTATETMRLEQDRIDDPARLRGIYDHITQLLADARSRRLLDRALPVVLYRDAETSDRFQTLLDTIALADQHRLDSRALVADITTNNGQDLGDSLATARDVAAVLCARADDWIAQHLTPATAAVSTSTDTLTADTSDDPTLFAAAAAINRREVLAQSGRFRALRDAPVTGCPPVPSRHPGVDTELADLADELRRRLTGSPGPAATVGTPDAPDPESDRDNFTRRMRIQRLNRLRRDHEHYIKQLSDERGRYLLYRALPVVVYREAACSRHFAALLDAITRAEATGLNSNTLIGSITTDDFTDFGTALLGTRDPASLLADRAQRWVARETANRRTDAAIATGAVKLETLALTDDASTTTELISAVGAANWLTEHAALIPSGTPPPTLSPPPPSFPGIDQRLVDFAAELRKRIADEEHRLRDSDRAAVLARLGAPTASQPVADPPDPYVDKPSPSPDIVCTPTLTRRDDASTDPGSASDDAAQDVQRRRRLPRRQRSLPVRRRRRRL</sequence>
<dbReference type="NCBIfam" id="NF041492">
    <property type="entry name" value="MobF"/>
    <property type="match status" value="1"/>
</dbReference>
<protein>
    <submittedName>
        <fullName evidence="3">Relaxase domain-containing protein</fullName>
    </submittedName>
</protein>
<gene>
    <name evidence="3" type="ORF">F5544_09905</name>
</gene>
<evidence type="ECO:0000256" key="1">
    <source>
        <dbReference type="SAM" id="MobiDB-lite"/>
    </source>
</evidence>
<dbReference type="KEGG" id="nah:F5544_09905"/>
<dbReference type="SMART" id="SM00382">
    <property type="entry name" value="AAA"/>
    <property type="match status" value="1"/>
</dbReference>
<dbReference type="InterPro" id="IPR003593">
    <property type="entry name" value="AAA+_ATPase"/>
</dbReference>
<keyword evidence="4" id="KW-1185">Reference proteome</keyword>
<accession>A0A6G9Y9J1</accession>
<dbReference type="SUPFAM" id="SSF55464">
    <property type="entry name" value="Origin of replication-binding domain, RBD-like"/>
    <property type="match status" value="1"/>
</dbReference>
<dbReference type="Gene3D" id="2.30.30.940">
    <property type="match status" value="1"/>
</dbReference>
<dbReference type="Proteomes" id="UP000503540">
    <property type="component" value="Chromosome"/>
</dbReference>
<feature type="domain" description="AAA+ ATPase" evidence="2">
    <location>
        <begin position="664"/>
        <end position="893"/>
    </location>
</feature>
<dbReference type="CDD" id="cd18809">
    <property type="entry name" value="SF1_C_RecD"/>
    <property type="match status" value="1"/>
</dbReference>
<dbReference type="Pfam" id="PF08751">
    <property type="entry name" value="TrwC"/>
    <property type="match status" value="1"/>
</dbReference>
<dbReference type="EMBL" id="CP046172">
    <property type="protein sequence ID" value="QIS09881.1"/>
    <property type="molecule type" value="Genomic_DNA"/>
</dbReference>